<dbReference type="Gene3D" id="3.90.1150.10">
    <property type="entry name" value="Aspartate Aminotransferase, domain 1"/>
    <property type="match status" value="1"/>
</dbReference>
<dbReference type="Proteomes" id="UP000247555">
    <property type="component" value="Unassembled WGS sequence"/>
</dbReference>
<comment type="similarity">
    <text evidence="2 5">Belongs to the trans-sulfuration enzymes family.</text>
</comment>
<dbReference type="InterPro" id="IPR015422">
    <property type="entry name" value="PyrdxlP-dep_Trfase_small"/>
</dbReference>
<dbReference type="InterPro" id="IPR000277">
    <property type="entry name" value="Cys/Met-Metab_PyrdxlP-dep_enz"/>
</dbReference>
<evidence type="ECO:0000256" key="1">
    <source>
        <dbReference type="ARBA" id="ARBA00001933"/>
    </source>
</evidence>
<dbReference type="FunFam" id="3.40.640.10:FF:000046">
    <property type="entry name" value="Cystathionine gamma-lyase"/>
    <property type="match status" value="1"/>
</dbReference>
<dbReference type="PANTHER" id="PTHR11808:SF15">
    <property type="entry name" value="CYSTATHIONINE GAMMA-LYASE"/>
    <property type="match status" value="1"/>
</dbReference>
<dbReference type="InterPro" id="IPR015424">
    <property type="entry name" value="PyrdxlP-dep_Trfase"/>
</dbReference>
<evidence type="ECO:0000256" key="5">
    <source>
        <dbReference type="RuleBase" id="RU362118"/>
    </source>
</evidence>
<proteinExistence type="inferred from homology"/>
<name>A0A318KHU7_9NEIS</name>
<gene>
    <name evidence="7" type="ORF">DFR34_1287</name>
</gene>
<feature type="modified residue" description="N6-(pyridoxal phosphate)lysine" evidence="4">
    <location>
        <position position="201"/>
    </location>
</feature>
<comment type="cofactor">
    <cofactor evidence="1 5">
        <name>pyridoxal 5'-phosphate</name>
        <dbReference type="ChEBI" id="CHEBI:597326"/>
    </cofactor>
</comment>
<dbReference type="EMBL" id="QJKI01000028">
    <property type="protein sequence ID" value="PXX75067.1"/>
    <property type="molecule type" value="Genomic_DNA"/>
</dbReference>
<dbReference type="PIRSF" id="PIRSF001434">
    <property type="entry name" value="CGS"/>
    <property type="match status" value="1"/>
</dbReference>
<dbReference type="RefSeq" id="WP_110391935.1">
    <property type="nucleotide sequence ID" value="NZ_QJKI01000028.1"/>
</dbReference>
<sequence>MTDSLHPATHAAHGGEAPRAPFYDVAPPLHLSTTFTRDAEGGYPGGRVYSRDQSPAYDGPERLLAELEGGEQALLFSSGMAAASAVLHALTPGQRVLAPRALYWALRNWLREFCADWGLTLDWYANDDLDELARLIQAAPTHLLWIETPANPSWEVTDIAAAAALARAAGARTVVDSTVATPVLTQPLALGADIVLHSATKTLNGHSDVVAGALVCARQDDPFWQRVRRARALGGAVLGPFEAWLLQRGMRTLFVRARAANANAQQVAEWLAVHPAVASVSYPGLASHPGHAVAARQMRGGFGAMLSFRLRDGEARAKAVAGQLKVFRQATSLGAVESLVEHRASVEGADSPVPRDLLRLSIGIEAVEDLLADLRQALGQ</sequence>
<evidence type="ECO:0000313" key="7">
    <source>
        <dbReference type="EMBL" id="PXX75067.1"/>
    </source>
</evidence>
<evidence type="ECO:0000256" key="4">
    <source>
        <dbReference type="PIRSR" id="PIRSR001434-2"/>
    </source>
</evidence>
<organism evidence="7 8">
    <name type="scientific">Rivihabitans pingtungensis</name>
    <dbReference type="NCBI Taxonomy" id="1054498"/>
    <lineage>
        <taxon>Bacteria</taxon>
        <taxon>Pseudomonadati</taxon>
        <taxon>Pseudomonadota</taxon>
        <taxon>Betaproteobacteria</taxon>
        <taxon>Neisseriales</taxon>
        <taxon>Aquaspirillaceae</taxon>
        <taxon>Rivihabitans</taxon>
    </lineage>
</organism>
<feature type="region of interest" description="Disordered" evidence="6">
    <location>
        <begin position="1"/>
        <end position="21"/>
    </location>
</feature>
<dbReference type="OrthoDB" id="9805807at2"/>
<dbReference type="Pfam" id="PF01053">
    <property type="entry name" value="Cys_Met_Meta_PP"/>
    <property type="match status" value="1"/>
</dbReference>
<dbReference type="Gene3D" id="3.40.640.10">
    <property type="entry name" value="Type I PLP-dependent aspartate aminotransferase-like (Major domain)"/>
    <property type="match status" value="1"/>
</dbReference>
<dbReference type="AlphaFoldDB" id="A0A318KHU7"/>
<evidence type="ECO:0000313" key="8">
    <source>
        <dbReference type="Proteomes" id="UP000247555"/>
    </source>
</evidence>
<keyword evidence="8" id="KW-1185">Reference proteome</keyword>
<dbReference type="SUPFAM" id="SSF53383">
    <property type="entry name" value="PLP-dependent transferases"/>
    <property type="match status" value="1"/>
</dbReference>
<evidence type="ECO:0000256" key="2">
    <source>
        <dbReference type="ARBA" id="ARBA00009077"/>
    </source>
</evidence>
<evidence type="ECO:0000256" key="6">
    <source>
        <dbReference type="SAM" id="MobiDB-lite"/>
    </source>
</evidence>
<reference evidence="7 8" key="1">
    <citation type="submission" date="2018-05" db="EMBL/GenBank/DDBJ databases">
        <title>Genomic Encyclopedia of Type Strains, Phase IV (KMG-IV): sequencing the most valuable type-strain genomes for metagenomic binning, comparative biology and taxonomic classification.</title>
        <authorList>
            <person name="Goeker M."/>
        </authorList>
    </citation>
    <scope>NUCLEOTIDE SEQUENCE [LARGE SCALE GENOMIC DNA]</scope>
    <source>
        <strain evidence="7 8">DSM 29661</strain>
    </source>
</reference>
<dbReference type="GO" id="GO:0019346">
    <property type="term" value="P:transsulfuration"/>
    <property type="evidence" value="ECO:0007669"/>
    <property type="project" value="InterPro"/>
</dbReference>
<protein>
    <submittedName>
        <fullName evidence="7">Cystathionine gamma-synthase</fullName>
    </submittedName>
</protein>
<evidence type="ECO:0000256" key="3">
    <source>
        <dbReference type="ARBA" id="ARBA00022898"/>
    </source>
</evidence>
<dbReference type="InterPro" id="IPR015421">
    <property type="entry name" value="PyrdxlP-dep_Trfase_major"/>
</dbReference>
<dbReference type="GO" id="GO:0005737">
    <property type="term" value="C:cytoplasm"/>
    <property type="evidence" value="ECO:0007669"/>
    <property type="project" value="TreeGrafter"/>
</dbReference>
<dbReference type="GO" id="GO:0004123">
    <property type="term" value="F:cystathionine gamma-lyase activity"/>
    <property type="evidence" value="ECO:0007669"/>
    <property type="project" value="TreeGrafter"/>
</dbReference>
<keyword evidence="3 4" id="KW-0663">Pyridoxal phosphate</keyword>
<dbReference type="GO" id="GO:0019343">
    <property type="term" value="P:cysteine biosynthetic process via cystathionine"/>
    <property type="evidence" value="ECO:0007669"/>
    <property type="project" value="TreeGrafter"/>
</dbReference>
<dbReference type="GO" id="GO:0030170">
    <property type="term" value="F:pyridoxal phosphate binding"/>
    <property type="evidence" value="ECO:0007669"/>
    <property type="project" value="InterPro"/>
</dbReference>
<accession>A0A318KHU7</accession>
<dbReference type="PANTHER" id="PTHR11808">
    <property type="entry name" value="TRANS-SULFURATION ENZYME FAMILY MEMBER"/>
    <property type="match status" value="1"/>
</dbReference>
<comment type="caution">
    <text evidence="7">The sequence shown here is derived from an EMBL/GenBank/DDBJ whole genome shotgun (WGS) entry which is preliminary data.</text>
</comment>